<dbReference type="PANTHER" id="PTHR48410:SF1">
    <property type="entry name" value="GLYCOSYLINOSITOL PHOSPHORYLCERAMIDE MANNOSYL TRANSFERASE 1"/>
    <property type="match status" value="1"/>
</dbReference>
<dbReference type="InterPro" id="IPR053318">
    <property type="entry name" value="GT64"/>
</dbReference>
<gene>
    <name evidence="1" type="ORF">ACJIZ3_009599</name>
</gene>
<keyword evidence="2" id="KW-1185">Reference proteome</keyword>
<name>A0ABD3TE82_9LAMI</name>
<comment type="caution">
    <text evidence="1">The sequence shown here is derived from an EMBL/GenBank/DDBJ whole genome shotgun (WGS) entry which is preliminary data.</text>
</comment>
<organism evidence="1 2">
    <name type="scientific">Penstemon smallii</name>
    <dbReference type="NCBI Taxonomy" id="265156"/>
    <lineage>
        <taxon>Eukaryota</taxon>
        <taxon>Viridiplantae</taxon>
        <taxon>Streptophyta</taxon>
        <taxon>Embryophyta</taxon>
        <taxon>Tracheophyta</taxon>
        <taxon>Spermatophyta</taxon>
        <taxon>Magnoliopsida</taxon>
        <taxon>eudicotyledons</taxon>
        <taxon>Gunneridae</taxon>
        <taxon>Pentapetalae</taxon>
        <taxon>asterids</taxon>
        <taxon>lamiids</taxon>
        <taxon>Lamiales</taxon>
        <taxon>Plantaginaceae</taxon>
        <taxon>Cheloneae</taxon>
        <taxon>Penstemon</taxon>
    </lineage>
</organism>
<dbReference type="EMBL" id="JBJXBP010000004">
    <property type="protein sequence ID" value="KAL3834863.1"/>
    <property type="molecule type" value="Genomic_DNA"/>
</dbReference>
<accession>A0ABD3TE82</accession>
<dbReference type="PANTHER" id="PTHR48410">
    <property type="entry name" value="GLYCOSYLINOSITOL PHOSPHORYLCERAMIDE MANNOSYL TRANSFERASE 1"/>
    <property type="match status" value="1"/>
</dbReference>
<reference evidence="1 2" key="1">
    <citation type="submission" date="2024-12" db="EMBL/GenBank/DDBJ databases">
        <title>The unique morphological basis and parallel evolutionary history of personate flowers in Penstemon.</title>
        <authorList>
            <person name="Depatie T.H."/>
            <person name="Wessinger C.A."/>
        </authorList>
    </citation>
    <scope>NUCLEOTIDE SEQUENCE [LARGE SCALE GENOMIC DNA]</scope>
    <source>
        <strain evidence="1">WTNN_2</strain>
        <tissue evidence="1">Leaf</tissue>
    </source>
</reference>
<evidence type="ECO:0000313" key="1">
    <source>
        <dbReference type="EMBL" id="KAL3834863.1"/>
    </source>
</evidence>
<sequence length="148" mass="16328">MCTFGTHLNNRFKEIKDLKSDVVFSIDEDIKFPYTMVGFVHCIHGVDKSGCAHLSISVPQLFFLISMSTRNCEDTAMYILIANAIDALREGDSIFGGIHVNYLRLVPSESIACEVTLKGGHPVLSGLQLSAGECPPYPLNSRLSIYPF</sequence>
<evidence type="ECO:0000313" key="2">
    <source>
        <dbReference type="Proteomes" id="UP001634393"/>
    </source>
</evidence>
<dbReference type="Proteomes" id="UP001634393">
    <property type="component" value="Unassembled WGS sequence"/>
</dbReference>
<protein>
    <submittedName>
        <fullName evidence="1">Uncharacterized protein</fullName>
    </submittedName>
</protein>
<dbReference type="AlphaFoldDB" id="A0ABD3TE82"/>
<proteinExistence type="predicted"/>